<dbReference type="PANTHER" id="PTHR43790">
    <property type="entry name" value="CARBOHYDRATE TRANSPORT ATP-BINDING PROTEIN MG119-RELATED"/>
    <property type="match status" value="1"/>
</dbReference>
<evidence type="ECO:0000259" key="11">
    <source>
        <dbReference type="PROSITE" id="PS50893"/>
    </source>
</evidence>
<evidence type="ECO:0000256" key="7">
    <source>
        <dbReference type="ARBA" id="ARBA00022741"/>
    </source>
</evidence>
<keyword evidence="8 12" id="KW-0067">ATP-binding</keyword>
<protein>
    <submittedName>
        <fullName evidence="12">Ribose transport ATP-binding protein</fullName>
    </submittedName>
</protein>
<keyword evidence="7" id="KW-0547">Nucleotide-binding</keyword>
<dbReference type="GO" id="GO:0005886">
    <property type="term" value="C:plasma membrane"/>
    <property type="evidence" value="ECO:0007669"/>
    <property type="project" value="UniProtKB-SubCell"/>
</dbReference>
<dbReference type="SMART" id="SM00382">
    <property type="entry name" value="AAA"/>
    <property type="match status" value="1"/>
</dbReference>
<evidence type="ECO:0000256" key="5">
    <source>
        <dbReference type="ARBA" id="ARBA00022597"/>
    </source>
</evidence>
<accession>Q1YG15</accession>
<evidence type="ECO:0000256" key="10">
    <source>
        <dbReference type="ARBA" id="ARBA00023136"/>
    </source>
</evidence>
<reference evidence="12 13" key="1">
    <citation type="journal article" date="2008" name="Appl. Environ. Microbiol.">
        <title>Genomic insights into Mn(II) oxidation by the marine alphaproteobacterium Aurantimonas sp. strain SI85-9A1.</title>
        <authorList>
            <person name="Dick G.J."/>
            <person name="Podell S."/>
            <person name="Johnson H.A."/>
            <person name="Rivera-Espinoza Y."/>
            <person name="Bernier-Latmani R."/>
            <person name="McCarthy J.K."/>
            <person name="Torpey J.W."/>
            <person name="Clement B.G."/>
            <person name="Gaasterland T."/>
            <person name="Tebo B.M."/>
        </authorList>
    </citation>
    <scope>NUCLEOTIDE SEQUENCE [LARGE SCALE GENOMIC DNA]</scope>
    <source>
        <strain evidence="12 13">SI85-9A1</strain>
    </source>
</reference>
<keyword evidence="6" id="KW-0677">Repeat</keyword>
<dbReference type="PANTHER" id="PTHR43790:SF4">
    <property type="entry name" value="GUANOSINE IMPORT ATP-BINDING PROTEIN NUPO"/>
    <property type="match status" value="1"/>
</dbReference>
<comment type="subcellular location">
    <subcellularLocation>
        <location evidence="1">Cell membrane</location>
        <topology evidence="1">Peripheral membrane protein</topology>
    </subcellularLocation>
</comment>
<keyword evidence="9" id="KW-1278">Translocase</keyword>
<evidence type="ECO:0000256" key="8">
    <source>
        <dbReference type="ARBA" id="ARBA00022840"/>
    </source>
</evidence>
<dbReference type="Pfam" id="PF00005">
    <property type="entry name" value="ABC_tran"/>
    <property type="match status" value="2"/>
</dbReference>
<keyword evidence="3" id="KW-0813">Transport</keyword>
<dbReference type="EMBL" id="AAPJ01000005">
    <property type="protein sequence ID" value="EAS49410.1"/>
    <property type="molecule type" value="Genomic_DNA"/>
</dbReference>
<keyword evidence="13" id="KW-1185">Reference proteome</keyword>
<keyword evidence="10" id="KW-0472">Membrane</keyword>
<dbReference type="GO" id="GO:0016887">
    <property type="term" value="F:ATP hydrolysis activity"/>
    <property type="evidence" value="ECO:0007669"/>
    <property type="project" value="InterPro"/>
</dbReference>
<proteinExistence type="inferred from homology"/>
<evidence type="ECO:0000313" key="12">
    <source>
        <dbReference type="EMBL" id="EAS49410.1"/>
    </source>
</evidence>
<keyword evidence="4" id="KW-1003">Cell membrane</keyword>
<organism evidence="12 13">
    <name type="scientific">Aurantimonas manganoxydans (strain ATCC BAA-1229 / DSM 21871 / SI85-9A1)</name>
    <dbReference type="NCBI Taxonomy" id="287752"/>
    <lineage>
        <taxon>Bacteria</taxon>
        <taxon>Pseudomonadati</taxon>
        <taxon>Pseudomonadota</taxon>
        <taxon>Alphaproteobacteria</taxon>
        <taxon>Hyphomicrobiales</taxon>
        <taxon>Aurantimonadaceae</taxon>
        <taxon>Aurantimonas</taxon>
    </lineage>
</organism>
<dbReference type="InterPro" id="IPR050107">
    <property type="entry name" value="ABC_carbohydrate_import_ATPase"/>
</dbReference>
<evidence type="ECO:0000256" key="9">
    <source>
        <dbReference type="ARBA" id="ARBA00022967"/>
    </source>
</evidence>
<dbReference type="AlphaFoldDB" id="Q1YG15"/>
<dbReference type="InterPro" id="IPR003593">
    <property type="entry name" value="AAA+_ATPase"/>
</dbReference>
<dbReference type="InterPro" id="IPR017871">
    <property type="entry name" value="ABC_transporter-like_CS"/>
</dbReference>
<evidence type="ECO:0000313" key="13">
    <source>
        <dbReference type="Proteomes" id="UP000000321"/>
    </source>
</evidence>
<dbReference type="PROSITE" id="PS50893">
    <property type="entry name" value="ABC_TRANSPORTER_2"/>
    <property type="match status" value="2"/>
</dbReference>
<dbReference type="HOGENOM" id="CLU_000604_92_0_5"/>
<dbReference type="InterPro" id="IPR027417">
    <property type="entry name" value="P-loop_NTPase"/>
</dbReference>
<dbReference type="CDD" id="cd03215">
    <property type="entry name" value="ABC_Carb_Monos_II"/>
    <property type="match status" value="1"/>
</dbReference>
<comment type="caution">
    <text evidence="12">The sequence shown here is derived from an EMBL/GenBank/DDBJ whole genome shotgun (WGS) entry which is preliminary data.</text>
</comment>
<evidence type="ECO:0000256" key="1">
    <source>
        <dbReference type="ARBA" id="ARBA00004202"/>
    </source>
</evidence>
<feature type="domain" description="ABC transporter" evidence="11">
    <location>
        <begin position="258"/>
        <end position="504"/>
    </location>
</feature>
<feature type="domain" description="ABC transporter" evidence="11">
    <location>
        <begin position="10"/>
        <end position="241"/>
    </location>
</feature>
<dbReference type="InterPro" id="IPR003439">
    <property type="entry name" value="ABC_transporter-like_ATP-bd"/>
</dbReference>
<sequence length="518" mass="54793">MTRSAMAPRLQLSGITKRFPGVVANEAVSFSVAPGEIHALLGENGAGKSTLVKIIYGVQKSDEGEIAFDGHAVSIDSPREARALGIGMVFQHFSLFEAMTVLENIALGMDNPPPRRELEAAVRDVLETYRLTLDPHRYVHTLSVGERQRIEIVRALLQRPKLLIMDEPTSVLTPQEVEQLFDTLRRLASEGCSILYISHKLHEIKELCESATILRGGKVVATCDPRAESARSMAELMIGGSLKDLAPREGECSGANRLVVEALSMAGEPPFGTSLADVSFAVRAGEIFGIAGVAGNGQNELLSALSGERADYEGGAITLDDTPITRLSVTGRRVAGLATLPEERNGHAAVPGLSLAENAILSARRRKGLVSGGIIRAGAARRFAAAVIDAFSVKATGPAASAASLSGGNLQKFVMGREIMQEPAVLVVSQPTWGVDAGAASFIRQAMVDLAGKGTAIVVVSQDLDELLEFCDRMAVINGGHLSDAMEVKGISVERVGLLMGGVHGEADHRPASAERAD</sequence>
<name>Q1YG15_AURMS</name>
<gene>
    <name evidence="12" type="ORF">SI859A1_03013</name>
</gene>
<dbReference type="BioCyc" id="AURANTIMONAS:SI859A1_03013-MONOMER"/>
<dbReference type="Proteomes" id="UP000000321">
    <property type="component" value="Unassembled WGS sequence"/>
</dbReference>
<evidence type="ECO:0000256" key="6">
    <source>
        <dbReference type="ARBA" id="ARBA00022737"/>
    </source>
</evidence>
<dbReference type="CDD" id="cd03216">
    <property type="entry name" value="ABC_Carb_Monos_I"/>
    <property type="match status" value="1"/>
</dbReference>
<keyword evidence="5" id="KW-0762">Sugar transport</keyword>
<dbReference type="PROSITE" id="PS00211">
    <property type="entry name" value="ABC_TRANSPORTER_1"/>
    <property type="match status" value="2"/>
</dbReference>
<evidence type="ECO:0000256" key="4">
    <source>
        <dbReference type="ARBA" id="ARBA00022475"/>
    </source>
</evidence>
<dbReference type="SUPFAM" id="SSF52540">
    <property type="entry name" value="P-loop containing nucleoside triphosphate hydrolases"/>
    <property type="match status" value="2"/>
</dbReference>
<dbReference type="Gene3D" id="3.40.50.300">
    <property type="entry name" value="P-loop containing nucleotide triphosphate hydrolases"/>
    <property type="match status" value="2"/>
</dbReference>
<comment type="similarity">
    <text evidence="2">Belongs to the ABC transporter superfamily.</text>
</comment>
<evidence type="ECO:0000256" key="3">
    <source>
        <dbReference type="ARBA" id="ARBA00022448"/>
    </source>
</evidence>
<evidence type="ECO:0000256" key="2">
    <source>
        <dbReference type="ARBA" id="ARBA00005417"/>
    </source>
</evidence>
<dbReference type="GO" id="GO:0005524">
    <property type="term" value="F:ATP binding"/>
    <property type="evidence" value="ECO:0007669"/>
    <property type="project" value="UniProtKB-KW"/>
</dbReference>
<dbReference type="FunFam" id="3.40.50.300:FF:000127">
    <property type="entry name" value="Ribose import ATP-binding protein RbsA"/>
    <property type="match status" value="1"/>
</dbReference>